<dbReference type="InterPro" id="IPR005467">
    <property type="entry name" value="His_kinase_dom"/>
</dbReference>
<keyword evidence="11" id="KW-1185">Reference proteome</keyword>
<protein>
    <recommendedName>
        <fullName evidence="2">histidine kinase</fullName>
        <ecNumber evidence="2">2.7.13.3</ecNumber>
    </recommendedName>
</protein>
<evidence type="ECO:0000259" key="9">
    <source>
        <dbReference type="PROSITE" id="PS50109"/>
    </source>
</evidence>
<dbReference type="KEGG" id="nwr:E3U44_13085"/>
<dbReference type="Pfam" id="PF00512">
    <property type="entry name" value="HisKA"/>
    <property type="match status" value="1"/>
</dbReference>
<keyword evidence="8" id="KW-0902">Two-component regulatory system</keyword>
<dbReference type="InterPro" id="IPR036097">
    <property type="entry name" value="HisK_dim/P_sf"/>
</dbReference>
<dbReference type="Gene3D" id="3.30.565.10">
    <property type="entry name" value="Histidine kinase-like ATPase, C-terminal domain"/>
    <property type="match status" value="1"/>
</dbReference>
<evidence type="ECO:0000256" key="5">
    <source>
        <dbReference type="ARBA" id="ARBA00022741"/>
    </source>
</evidence>
<keyword evidence="5" id="KW-0547">Nucleotide-binding</keyword>
<evidence type="ECO:0000313" key="11">
    <source>
        <dbReference type="Proteomes" id="UP000294325"/>
    </source>
</evidence>
<dbReference type="InterPro" id="IPR036890">
    <property type="entry name" value="HATPase_C_sf"/>
</dbReference>
<evidence type="ECO:0000313" key="10">
    <source>
        <dbReference type="EMBL" id="QBQ55338.1"/>
    </source>
</evidence>
<dbReference type="AlphaFoldDB" id="A0A4P7BYS0"/>
<evidence type="ECO:0000256" key="3">
    <source>
        <dbReference type="ARBA" id="ARBA00022553"/>
    </source>
</evidence>
<keyword evidence="6 10" id="KW-0418">Kinase</keyword>
<organism evidence="10 11">
    <name type="scientific">Nitrosococcus wardiae</name>
    <dbReference type="NCBI Taxonomy" id="1814290"/>
    <lineage>
        <taxon>Bacteria</taxon>
        <taxon>Pseudomonadati</taxon>
        <taxon>Pseudomonadota</taxon>
        <taxon>Gammaproteobacteria</taxon>
        <taxon>Chromatiales</taxon>
        <taxon>Chromatiaceae</taxon>
        <taxon>Nitrosococcus</taxon>
    </lineage>
</organism>
<dbReference type="OrthoDB" id="9764438at2"/>
<dbReference type="PRINTS" id="PR00344">
    <property type="entry name" value="BCTRLSENSOR"/>
</dbReference>
<name>A0A4P7BYS0_9GAMM</name>
<evidence type="ECO:0000256" key="6">
    <source>
        <dbReference type="ARBA" id="ARBA00022777"/>
    </source>
</evidence>
<dbReference type="InterPro" id="IPR003594">
    <property type="entry name" value="HATPase_dom"/>
</dbReference>
<dbReference type="Pfam" id="PF02518">
    <property type="entry name" value="HATPase_c"/>
    <property type="match status" value="1"/>
</dbReference>
<evidence type="ECO:0000256" key="1">
    <source>
        <dbReference type="ARBA" id="ARBA00000085"/>
    </source>
</evidence>
<dbReference type="GO" id="GO:0007234">
    <property type="term" value="P:osmosensory signaling via phosphorelay pathway"/>
    <property type="evidence" value="ECO:0007669"/>
    <property type="project" value="TreeGrafter"/>
</dbReference>
<dbReference type="GO" id="GO:0000155">
    <property type="term" value="F:phosphorelay sensor kinase activity"/>
    <property type="evidence" value="ECO:0007669"/>
    <property type="project" value="InterPro"/>
</dbReference>
<dbReference type="EC" id="2.7.13.3" evidence="2"/>
<dbReference type="PROSITE" id="PS50109">
    <property type="entry name" value="HIS_KIN"/>
    <property type="match status" value="1"/>
</dbReference>
<dbReference type="Gene3D" id="1.10.287.130">
    <property type="match status" value="1"/>
</dbReference>
<proteinExistence type="predicted"/>
<dbReference type="InterPro" id="IPR050351">
    <property type="entry name" value="BphY/WalK/GraS-like"/>
</dbReference>
<dbReference type="Proteomes" id="UP000294325">
    <property type="component" value="Chromosome"/>
</dbReference>
<evidence type="ECO:0000256" key="7">
    <source>
        <dbReference type="ARBA" id="ARBA00022840"/>
    </source>
</evidence>
<dbReference type="RefSeq" id="WP_134358599.1">
    <property type="nucleotide sequence ID" value="NZ_CP038033.1"/>
</dbReference>
<dbReference type="InterPro" id="IPR003661">
    <property type="entry name" value="HisK_dim/P_dom"/>
</dbReference>
<dbReference type="GO" id="GO:0000156">
    <property type="term" value="F:phosphorelay response regulator activity"/>
    <property type="evidence" value="ECO:0007669"/>
    <property type="project" value="TreeGrafter"/>
</dbReference>
<dbReference type="SUPFAM" id="SSF55874">
    <property type="entry name" value="ATPase domain of HSP90 chaperone/DNA topoisomerase II/histidine kinase"/>
    <property type="match status" value="1"/>
</dbReference>
<evidence type="ECO:0000256" key="4">
    <source>
        <dbReference type="ARBA" id="ARBA00022679"/>
    </source>
</evidence>
<dbReference type="InterPro" id="IPR025751">
    <property type="entry name" value="RsbRD_N_dom"/>
</dbReference>
<dbReference type="EMBL" id="CP038033">
    <property type="protein sequence ID" value="QBQ55338.1"/>
    <property type="molecule type" value="Genomic_DNA"/>
</dbReference>
<dbReference type="SUPFAM" id="SSF47384">
    <property type="entry name" value="Homodimeric domain of signal transducing histidine kinase"/>
    <property type="match status" value="1"/>
</dbReference>
<dbReference type="InterPro" id="IPR004358">
    <property type="entry name" value="Sig_transdc_His_kin-like_C"/>
</dbReference>
<sequence>MNNPLSELANYLSDQQEALVERWVHACEADDALGVVSKLTRTEFHNNIPLAIEGLCRVLSCGSNEASSETIKREVAKHGHERWKQGFSLEELIRDWGHLNRVLVAMTEAFFEAHYPQAPAERAKALDRVAAFIIEATGYSVQRFDALRRAEAAALARDLEIVKTQFDQLTQVRGQLLREAVHDIRGGLSAIESASAVLKLSQEPNKSFTEVLEVLSRSVDSVKEMLNSLLDLSRLESGADPAKLLSVNIVDVLESLAAEYHPVAAEKGLKLSTEGPKEVFVQTDPEKVRRIAQNLLLNALEHTSQGEIRLSWKVEAQRWVMCISDTGLGLQSVLGSPMAQELNEPDSDLDCQPSSPYSYAGEGIGLTIVKRLCDLLDAGVSLESELSQGTLFTIKFPLGYPQSK</sequence>
<keyword evidence="7" id="KW-0067">ATP-binding</keyword>
<dbReference type="PANTHER" id="PTHR42878">
    <property type="entry name" value="TWO-COMPONENT HISTIDINE KINASE"/>
    <property type="match status" value="1"/>
</dbReference>
<evidence type="ECO:0000256" key="8">
    <source>
        <dbReference type="ARBA" id="ARBA00023012"/>
    </source>
</evidence>
<feature type="domain" description="Histidine kinase" evidence="9">
    <location>
        <begin position="179"/>
        <end position="400"/>
    </location>
</feature>
<evidence type="ECO:0000256" key="2">
    <source>
        <dbReference type="ARBA" id="ARBA00012438"/>
    </source>
</evidence>
<comment type="catalytic activity">
    <reaction evidence="1">
        <text>ATP + protein L-histidine = ADP + protein N-phospho-L-histidine.</text>
        <dbReference type="EC" id="2.7.13.3"/>
    </reaction>
</comment>
<dbReference type="PANTHER" id="PTHR42878:SF7">
    <property type="entry name" value="SENSOR HISTIDINE KINASE GLRK"/>
    <property type="match status" value="1"/>
</dbReference>
<dbReference type="GO" id="GO:0005524">
    <property type="term" value="F:ATP binding"/>
    <property type="evidence" value="ECO:0007669"/>
    <property type="project" value="UniProtKB-KW"/>
</dbReference>
<accession>A0A4P7BYS0</accession>
<dbReference type="SMART" id="SM00387">
    <property type="entry name" value="HATPase_c"/>
    <property type="match status" value="1"/>
</dbReference>
<keyword evidence="4" id="KW-0808">Transferase</keyword>
<dbReference type="CDD" id="cd00082">
    <property type="entry name" value="HisKA"/>
    <property type="match status" value="1"/>
</dbReference>
<dbReference type="Pfam" id="PF14361">
    <property type="entry name" value="RsbRD_N"/>
    <property type="match status" value="1"/>
</dbReference>
<reference evidence="10 11" key="1">
    <citation type="submission" date="2019-03" db="EMBL/GenBank/DDBJ databases">
        <title>The genome sequence of Nitrosococcus wardiae strain D1FHST reveals the archetypal metabolic capacity of ammonia-oxidizing Gammaproteobacteria.</title>
        <authorList>
            <person name="Wang L."/>
            <person name="Lim C.K."/>
            <person name="Hanson T.E."/>
            <person name="Dang H."/>
            <person name="Klotz M.G."/>
        </authorList>
    </citation>
    <scope>NUCLEOTIDE SEQUENCE [LARGE SCALE GENOMIC DNA]</scope>
    <source>
        <strain evidence="10 11">D1FHS</strain>
    </source>
</reference>
<keyword evidence="3" id="KW-0597">Phosphoprotein</keyword>
<dbReference type="SMART" id="SM00388">
    <property type="entry name" value="HisKA"/>
    <property type="match status" value="1"/>
</dbReference>
<dbReference type="GO" id="GO:0030295">
    <property type="term" value="F:protein kinase activator activity"/>
    <property type="evidence" value="ECO:0007669"/>
    <property type="project" value="TreeGrafter"/>
</dbReference>
<gene>
    <name evidence="10" type="ORF">E3U44_13085</name>
</gene>